<dbReference type="Proteomes" id="UP001230220">
    <property type="component" value="Unassembled WGS sequence"/>
</dbReference>
<evidence type="ECO:0000256" key="2">
    <source>
        <dbReference type="ARBA" id="ARBA00005019"/>
    </source>
</evidence>
<keyword evidence="11 14" id="KW-0520">NAD</keyword>
<dbReference type="SMART" id="SM00471">
    <property type="entry name" value="HDc"/>
    <property type="match status" value="1"/>
</dbReference>
<keyword evidence="4 14" id="KW-0808">Transferase</keyword>
<proteinExistence type="inferred from homology"/>
<evidence type="ECO:0000256" key="3">
    <source>
        <dbReference type="ARBA" id="ARBA00022642"/>
    </source>
</evidence>
<keyword evidence="8" id="KW-0378">Hydrolase</keyword>
<keyword evidence="5 14" id="KW-0548">Nucleotidyltransferase</keyword>
<protein>
    <recommendedName>
        <fullName evidence="14">Probable nicotinate-nucleotide adenylyltransferase</fullName>
        <ecNumber evidence="14">2.7.7.18</ecNumber>
    </recommendedName>
    <alternativeName>
        <fullName evidence="14">Deamido-NAD(+) diphosphorylase</fullName>
    </alternativeName>
    <alternativeName>
        <fullName evidence="14">Deamido-NAD(+) pyrophosphorylase</fullName>
    </alternativeName>
    <alternativeName>
        <fullName evidence="14">Nicotinate mononucleotide adenylyltransferase</fullName>
        <shortName evidence="14">NaMN adenylyltransferase</shortName>
    </alternativeName>
</protein>
<dbReference type="EC" id="2.7.7.18" evidence="14"/>
<keyword evidence="7 14" id="KW-0547">Nucleotide-binding</keyword>
<dbReference type="CDD" id="cd02165">
    <property type="entry name" value="NMNAT"/>
    <property type="match status" value="1"/>
</dbReference>
<evidence type="ECO:0000256" key="5">
    <source>
        <dbReference type="ARBA" id="ARBA00022695"/>
    </source>
</evidence>
<keyword evidence="17" id="KW-1185">Reference proteome</keyword>
<sequence>MSRIGLIGGSFDPIHLGHIEMAKQAKRQLQLDEVWFVLSYDTPLKDRTLSNYDARKKMVKLALNGFDGFKLCTIEETSNGKNYTIDTVGRLKTQHKDATFFFMIGGDQIKQLNKWKDIEKLQSEVQLCGFMRDGETVDTPYNVRMLSMEPYPISSSEIREGKLKYLHPKVKDYIVENFLYEGIVSSYMSEYRYNHSVSVAKLCVNLAKAHHLDEQIAYMCGIYHDINKEFIYINEDDGRTLVSQLRPELIDVKKSIWHGFLGAYVCGHNLGIRDKRVLAAVEHHVLGEHLGIYSKLLYIADKLDPLRGDTSELLAYAYKDIHLGYQEVKEDQMKCYGKEYVDGEKIRSDIERNQ</sequence>
<evidence type="ECO:0000256" key="13">
    <source>
        <dbReference type="ARBA" id="ARBA00049417"/>
    </source>
</evidence>
<evidence type="ECO:0000256" key="11">
    <source>
        <dbReference type="ARBA" id="ARBA00023027"/>
    </source>
</evidence>
<evidence type="ECO:0000256" key="8">
    <source>
        <dbReference type="ARBA" id="ARBA00022801"/>
    </source>
</evidence>
<evidence type="ECO:0000259" key="15">
    <source>
        <dbReference type="PROSITE" id="PS51831"/>
    </source>
</evidence>
<evidence type="ECO:0000313" key="17">
    <source>
        <dbReference type="Proteomes" id="UP001230220"/>
    </source>
</evidence>
<dbReference type="NCBIfam" id="TIGR00488">
    <property type="entry name" value="bis(5'-nucleosyl)-tetraphosphatase (symmetrical) YqeK"/>
    <property type="match status" value="1"/>
</dbReference>
<dbReference type="SUPFAM" id="SSF109604">
    <property type="entry name" value="HD-domain/PDEase-like"/>
    <property type="match status" value="1"/>
</dbReference>
<keyword evidence="6" id="KW-0479">Metal-binding</keyword>
<dbReference type="Gene3D" id="1.10.3210.10">
    <property type="entry name" value="Hypothetical protein af1432"/>
    <property type="match status" value="1"/>
</dbReference>
<dbReference type="SUPFAM" id="SSF52374">
    <property type="entry name" value="Nucleotidylyl transferase"/>
    <property type="match status" value="1"/>
</dbReference>
<feature type="domain" description="HD" evidence="15">
    <location>
        <begin position="192"/>
        <end position="306"/>
    </location>
</feature>
<dbReference type="PANTHER" id="PTHR39321:SF3">
    <property type="entry name" value="PHOSPHOPANTETHEINE ADENYLYLTRANSFERASE"/>
    <property type="match status" value="1"/>
</dbReference>
<dbReference type="NCBIfam" id="TIGR00277">
    <property type="entry name" value="HDIG"/>
    <property type="match status" value="1"/>
</dbReference>
<dbReference type="NCBIfam" id="TIGR00125">
    <property type="entry name" value="cyt_tran_rel"/>
    <property type="match status" value="1"/>
</dbReference>
<dbReference type="PANTHER" id="PTHR39321">
    <property type="entry name" value="NICOTINATE-NUCLEOTIDE ADENYLYLTRANSFERASE-RELATED"/>
    <property type="match status" value="1"/>
</dbReference>
<dbReference type="PROSITE" id="PS51831">
    <property type="entry name" value="HD"/>
    <property type="match status" value="1"/>
</dbReference>
<evidence type="ECO:0000256" key="4">
    <source>
        <dbReference type="ARBA" id="ARBA00022679"/>
    </source>
</evidence>
<dbReference type="InterPro" id="IPR006675">
    <property type="entry name" value="HDIG_dom"/>
</dbReference>
<evidence type="ECO:0000256" key="14">
    <source>
        <dbReference type="HAMAP-Rule" id="MF_00244"/>
    </source>
</evidence>
<comment type="catalytic activity">
    <reaction evidence="12 14">
        <text>nicotinate beta-D-ribonucleotide + ATP + H(+) = deamido-NAD(+) + diphosphate</text>
        <dbReference type="Rhea" id="RHEA:22860"/>
        <dbReference type="ChEBI" id="CHEBI:15378"/>
        <dbReference type="ChEBI" id="CHEBI:30616"/>
        <dbReference type="ChEBI" id="CHEBI:33019"/>
        <dbReference type="ChEBI" id="CHEBI:57502"/>
        <dbReference type="ChEBI" id="CHEBI:58437"/>
        <dbReference type="EC" id="2.7.7.18"/>
    </reaction>
</comment>
<evidence type="ECO:0000313" key="16">
    <source>
        <dbReference type="EMBL" id="MDQ0361668.1"/>
    </source>
</evidence>
<comment type="function">
    <text evidence="1 14">Catalyzes the reversible adenylation of nicotinate mononucleotide (NaMN) to nicotinic acid adenine dinucleotide (NaAD).</text>
</comment>
<dbReference type="InterPro" id="IPR004821">
    <property type="entry name" value="Cyt_trans-like"/>
</dbReference>
<dbReference type="Gene3D" id="3.40.50.620">
    <property type="entry name" value="HUPs"/>
    <property type="match status" value="1"/>
</dbReference>
<dbReference type="InterPro" id="IPR006674">
    <property type="entry name" value="HD_domain"/>
</dbReference>
<keyword evidence="9 14" id="KW-0067">ATP-binding</keyword>
<dbReference type="InterPro" id="IPR014729">
    <property type="entry name" value="Rossmann-like_a/b/a_fold"/>
</dbReference>
<reference evidence="16 17" key="1">
    <citation type="submission" date="2023-07" db="EMBL/GenBank/DDBJ databases">
        <title>Genomic Encyclopedia of Type Strains, Phase IV (KMG-IV): sequencing the most valuable type-strain genomes for metagenomic binning, comparative biology and taxonomic classification.</title>
        <authorList>
            <person name="Goeker M."/>
        </authorList>
    </citation>
    <scope>NUCLEOTIDE SEQUENCE [LARGE SCALE GENOMIC DNA]</scope>
    <source>
        <strain evidence="16 17">DSM 16784</strain>
    </source>
</reference>
<dbReference type="Pfam" id="PF01966">
    <property type="entry name" value="HD"/>
    <property type="match status" value="1"/>
</dbReference>
<dbReference type="NCBIfam" id="TIGR00482">
    <property type="entry name" value="nicotinate (nicotinamide) nucleotide adenylyltransferase"/>
    <property type="match status" value="1"/>
</dbReference>
<dbReference type="RefSeq" id="WP_307408585.1">
    <property type="nucleotide sequence ID" value="NZ_JAUSUR010000004.1"/>
</dbReference>
<dbReference type="CDD" id="cd00077">
    <property type="entry name" value="HDc"/>
    <property type="match status" value="1"/>
</dbReference>
<comment type="pathway">
    <text evidence="2 14">Cofactor biosynthesis; NAD(+) biosynthesis; deamido-NAD(+) from nicotinate D-ribonucleotide: step 1/1.</text>
</comment>
<comment type="caution">
    <text evidence="16">The sequence shown here is derived from an EMBL/GenBank/DDBJ whole genome shotgun (WGS) entry which is preliminary data.</text>
</comment>
<comment type="similarity">
    <text evidence="14">Belongs to the NadD family.</text>
</comment>
<comment type="catalytic activity">
    <reaction evidence="13">
        <text>P(1),P(4)-bis(5'-adenosyl) tetraphosphate + H2O = 2 ADP + 2 H(+)</text>
        <dbReference type="Rhea" id="RHEA:24252"/>
        <dbReference type="ChEBI" id="CHEBI:15377"/>
        <dbReference type="ChEBI" id="CHEBI:15378"/>
        <dbReference type="ChEBI" id="CHEBI:58141"/>
        <dbReference type="ChEBI" id="CHEBI:456216"/>
        <dbReference type="EC" id="3.6.1.41"/>
    </reaction>
</comment>
<evidence type="ECO:0000256" key="1">
    <source>
        <dbReference type="ARBA" id="ARBA00002324"/>
    </source>
</evidence>
<dbReference type="Pfam" id="PF01467">
    <property type="entry name" value="CTP_transf_like"/>
    <property type="match status" value="1"/>
</dbReference>
<keyword evidence="3 14" id="KW-0662">Pyridine nucleotide biosynthesis</keyword>
<dbReference type="EMBL" id="JAUSUR010000004">
    <property type="protein sequence ID" value="MDQ0361668.1"/>
    <property type="molecule type" value="Genomic_DNA"/>
</dbReference>
<dbReference type="InterPro" id="IPR003607">
    <property type="entry name" value="HD/PDEase_dom"/>
</dbReference>
<evidence type="ECO:0000256" key="12">
    <source>
        <dbReference type="ARBA" id="ARBA00048721"/>
    </source>
</evidence>
<dbReference type="GO" id="GO:0004515">
    <property type="term" value="F:nicotinate-nucleotide adenylyltransferase activity"/>
    <property type="evidence" value="ECO:0007669"/>
    <property type="project" value="UniProtKB-EC"/>
</dbReference>
<evidence type="ECO:0000256" key="10">
    <source>
        <dbReference type="ARBA" id="ARBA00023004"/>
    </source>
</evidence>
<keyword evidence="10" id="KW-0408">Iron</keyword>
<gene>
    <name evidence="14" type="primary">nadD</name>
    <name evidence="16" type="ORF">J2S15_002418</name>
</gene>
<organism evidence="16 17">
    <name type="scientific">Breznakia pachnodae</name>
    <dbReference type="NCBI Taxonomy" id="265178"/>
    <lineage>
        <taxon>Bacteria</taxon>
        <taxon>Bacillati</taxon>
        <taxon>Bacillota</taxon>
        <taxon>Erysipelotrichia</taxon>
        <taxon>Erysipelotrichales</taxon>
        <taxon>Erysipelotrichaceae</taxon>
        <taxon>Breznakia</taxon>
    </lineage>
</organism>
<evidence type="ECO:0000256" key="6">
    <source>
        <dbReference type="ARBA" id="ARBA00022723"/>
    </source>
</evidence>
<evidence type="ECO:0000256" key="9">
    <source>
        <dbReference type="ARBA" id="ARBA00022840"/>
    </source>
</evidence>
<dbReference type="HAMAP" id="MF_00244">
    <property type="entry name" value="NaMN_adenylyltr"/>
    <property type="match status" value="1"/>
</dbReference>
<dbReference type="InterPro" id="IPR005248">
    <property type="entry name" value="NadD/NMNAT"/>
</dbReference>
<evidence type="ECO:0000256" key="7">
    <source>
        <dbReference type="ARBA" id="ARBA00022741"/>
    </source>
</evidence>
<name>A0ABU0E438_9FIRM</name>
<accession>A0ABU0E438</accession>
<dbReference type="InterPro" id="IPR005249">
    <property type="entry name" value="YqeK"/>
</dbReference>